<evidence type="ECO:0000313" key="2">
    <source>
        <dbReference type="EMBL" id="MCL9819653.1"/>
    </source>
</evidence>
<keyword evidence="1" id="KW-0812">Transmembrane</keyword>
<sequence length="374" mass="43200">MTKTNKELLYDFFTHPMRIFFLYAGILALFGVMILLFQIGNFIHLHQFIFIDLFCGCAFVGFLFSAIPDWTNYKKSLLPFSIVAFILLNFALLTELLALNGRIFMLLFWLWILGSCIFWLYKDKNTNHLNLIFVLLCLVFLQSFGLFFAPKPYALIHCYVAGIIVIGFRVSTVLAQTALDKIKGENSCVFIPNPILRNLSYFAILMLALCNTLSLSQTLQGFIALGAGLILLSRIYEWHYKFFLKVHYTLIYYFLLLGNGIFYVLLGVNDLFNFSYSSTFLHGITLFVLIGFIYLVFNVASLRHSGQIVLNFPLNSKIGFLLLALATLTKVFLWQKWDLFYINFPAILLSVIFIAFLRDFFIIYRDNDFSDDPK</sequence>
<evidence type="ECO:0000256" key="1">
    <source>
        <dbReference type="SAM" id="Phobius"/>
    </source>
</evidence>
<feature type="transmembrane region" description="Helical" evidence="1">
    <location>
        <begin position="45"/>
        <end position="65"/>
    </location>
</feature>
<feature type="transmembrane region" description="Helical" evidence="1">
    <location>
        <begin position="221"/>
        <end position="238"/>
    </location>
</feature>
<keyword evidence="1" id="KW-0472">Membrane</keyword>
<dbReference type="RefSeq" id="WP_250604415.1">
    <property type="nucleotide sequence ID" value="NZ_JAMOKX010000004.1"/>
</dbReference>
<gene>
    <name evidence="2" type="ORF">NCR95_05665</name>
</gene>
<feature type="transmembrane region" description="Helical" evidence="1">
    <location>
        <begin position="280"/>
        <end position="302"/>
    </location>
</feature>
<feature type="transmembrane region" description="Helical" evidence="1">
    <location>
        <begin position="314"/>
        <end position="333"/>
    </location>
</feature>
<name>A0ABT0TUN8_9HELI</name>
<accession>A0ABT0TUN8</accession>
<feature type="transmembrane region" description="Helical" evidence="1">
    <location>
        <begin position="103"/>
        <end position="121"/>
    </location>
</feature>
<protein>
    <submittedName>
        <fullName evidence="2">NnrS family protein</fullName>
    </submittedName>
</protein>
<feature type="transmembrane region" description="Helical" evidence="1">
    <location>
        <begin position="339"/>
        <end position="357"/>
    </location>
</feature>
<evidence type="ECO:0000313" key="3">
    <source>
        <dbReference type="Proteomes" id="UP001057522"/>
    </source>
</evidence>
<feature type="transmembrane region" description="Helical" evidence="1">
    <location>
        <begin position="250"/>
        <end position="268"/>
    </location>
</feature>
<feature type="transmembrane region" description="Helical" evidence="1">
    <location>
        <begin position="154"/>
        <end position="175"/>
    </location>
</feature>
<feature type="transmembrane region" description="Helical" evidence="1">
    <location>
        <begin position="195"/>
        <end position="215"/>
    </location>
</feature>
<organism evidence="2 3">
    <name type="scientific">Helicobacter colisuis</name>
    <dbReference type="NCBI Taxonomy" id="2949739"/>
    <lineage>
        <taxon>Bacteria</taxon>
        <taxon>Pseudomonadati</taxon>
        <taxon>Campylobacterota</taxon>
        <taxon>Epsilonproteobacteria</taxon>
        <taxon>Campylobacterales</taxon>
        <taxon>Helicobacteraceae</taxon>
        <taxon>Helicobacter</taxon>
    </lineage>
</organism>
<keyword evidence="3" id="KW-1185">Reference proteome</keyword>
<feature type="transmembrane region" description="Helical" evidence="1">
    <location>
        <begin position="128"/>
        <end position="148"/>
    </location>
</feature>
<dbReference type="EMBL" id="JAMOKX010000004">
    <property type="protein sequence ID" value="MCL9819653.1"/>
    <property type="molecule type" value="Genomic_DNA"/>
</dbReference>
<feature type="transmembrane region" description="Helical" evidence="1">
    <location>
        <begin position="20"/>
        <end position="39"/>
    </location>
</feature>
<keyword evidence="1" id="KW-1133">Transmembrane helix</keyword>
<proteinExistence type="predicted"/>
<dbReference type="Pfam" id="PF05940">
    <property type="entry name" value="NnrS"/>
    <property type="match status" value="1"/>
</dbReference>
<comment type="caution">
    <text evidence="2">The sequence shown here is derived from an EMBL/GenBank/DDBJ whole genome shotgun (WGS) entry which is preliminary data.</text>
</comment>
<reference evidence="2" key="1">
    <citation type="submission" date="2022-06" db="EMBL/GenBank/DDBJ databases">
        <title>Helicobacter colisuis sp. nov.</title>
        <authorList>
            <person name="Papic B."/>
            <person name="Gruntar I."/>
        </authorList>
    </citation>
    <scope>NUCLEOTIDE SEQUENCE</scope>
    <source>
        <strain evidence="2">11154-15</strain>
    </source>
</reference>
<feature type="transmembrane region" description="Helical" evidence="1">
    <location>
        <begin position="77"/>
        <end position="97"/>
    </location>
</feature>
<dbReference type="Proteomes" id="UP001057522">
    <property type="component" value="Unassembled WGS sequence"/>
</dbReference>
<dbReference type="InterPro" id="IPR010266">
    <property type="entry name" value="NnrS"/>
</dbReference>